<dbReference type="EMBL" id="JAYMYR010000010">
    <property type="protein sequence ID" value="KAK7335263.1"/>
    <property type="molecule type" value="Genomic_DNA"/>
</dbReference>
<dbReference type="AlphaFoldDB" id="A0AAN9LJK9"/>
<dbReference type="SMR" id="A0AAN9LJK9"/>
<dbReference type="Proteomes" id="UP001374584">
    <property type="component" value="Unassembled WGS sequence"/>
</dbReference>
<protein>
    <submittedName>
        <fullName evidence="2">Uncharacterized protein</fullName>
    </submittedName>
</protein>
<organism evidence="2 3">
    <name type="scientific">Phaseolus coccineus</name>
    <name type="common">Scarlet runner bean</name>
    <name type="synonym">Phaseolus multiflorus</name>
    <dbReference type="NCBI Taxonomy" id="3886"/>
    <lineage>
        <taxon>Eukaryota</taxon>
        <taxon>Viridiplantae</taxon>
        <taxon>Streptophyta</taxon>
        <taxon>Embryophyta</taxon>
        <taxon>Tracheophyta</taxon>
        <taxon>Spermatophyta</taxon>
        <taxon>Magnoliopsida</taxon>
        <taxon>eudicotyledons</taxon>
        <taxon>Gunneridae</taxon>
        <taxon>Pentapetalae</taxon>
        <taxon>rosids</taxon>
        <taxon>fabids</taxon>
        <taxon>Fabales</taxon>
        <taxon>Fabaceae</taxon>
        <taxon>Papilionoideae</taxon>
        <taxon>50 kb inversion clade</taxon>
        <taxon>NPAAA clade</taxon>
        <taxon>indigoferoid/millettioid clade</taxon>
        <taxon>Phaseoleae</taxon>
        <taxon>Phaseolus</taxon>
    </lineage>
</organism>
<reference evidence="2 3" key="1">
    <citation type="submission" date="2024-01" db="EMBL/GenBank/DDBJ databases">
        <title>The genomes of 5 underutilized Papilionoideae crops provide insights into root nodulation and disease resistanc.</title>
        <authorList>
            <person name="Jiang F."/>
        </authorList>
    </citation>
    <scope>NUCLEOTIDE SEQUENCE [LARGE SCALE GENOMIC DNA]</scope>
    <source>
        <strain evidence="2">JINMINGXINNONG_FW02</strain>
        <tissue evidence="2">Leaves</tissue>
    </source>
</reference>
<sequence length="79" mass="8598">MARLNPVILITLLLLVCHSSLLDARKILKIQTPQVLSLKGTPPSIEATSYVKNNGRGKVVDHFDNQEVVSNPSPGEGHK</sequence>
<comment type="caution">
    <text evidence="2">The sequence shown here is derived from an EMBL/GenBank/DDBJ whole genome shotgun (WGS) entry which is preliminary data.</text>
</comment>
<accession>A0AAN9LJK9</accession>
<feature type="chain" id="PRO_5042897096" evidence="1">
    <location>
        <begin position="25"/>
        <end position="79"/>
    </location>
</feature>
<name>A0AAN9LJK9_PHACN</name>
<evidence type="ECO:0000313" key="3">
    <source>
        <dbReference type="Proteomes" id="UP001374584"/>
    </source>
</evidence>
<evidence type="ECO:0000256" key="1">
    <source>
        <dbReference type="SAM" id="SignalP"/>
    </source>
</evidence>
<gene>
    <name evidence="2" type="ORF">VNO80_27040</name>
</gene>
<keyword evidence="3" id="KW-1185">Reference proteome</keyword>
<feature type="signal peptide" evidence="1">
    <location>
        <begin position="1"/>
        <end position="24"/>
    </location>
</feature>
<keyword evidence="1" id="KW-0732">Signal</keyword>
<evidence type="ECO:0000313" key="2">
    <source>
        <dbReference type="EMBL" id="KAK7335263.1"/>
    </source>
</evidence>
<proteinExistence type="predicted"/>